<organism evidence="1 2">
    <name type="scientific">Portunus trituberculatus</name>
    <name type="common">Swimming crab</name>
    <name type="synonym">Neptunus trituberculatus</name>
    <dbReference type="NCBI Taxonomy" id="210409"/>
    <lineage>
        <taxon>Eukaryota</taxon>
        <taxon>Metazoa</taxon>
        <taxon>Ecdysozoa</taxon>
        <taxon>Arthropoda</taxon>
        <taxon>Crustacea</taxon>
        <taxon>Multicrustacea</taxon>
        <taxon>Malacostraca</taxon>
        <taxon>Eumalacostraca</taxon>
        <taxon>Eucarida</taxon>
        <taxon>Decapoda</taxon>
        <taxon>Pleocyemata</taxon>
        <taxon>Brachyura</taxon>
        <taxon>Eubrachyura</taxon>
        <taxon>Portunoidea</taxon>
        <taxon>Portunidae</taxon>
        <taxon>Portuninae</taxon>
        <taxon>Portunus</taxon>
    </lineage>
</organism>
<name>A0A5B7GVN5_PORTR</name>
<gene>
    <name evidence="1" type="ORF">E2C01_055777</name>
</gene>
<accession>A0A5B7GVN5</accession>
<dbReference type="AlphaFoldDB" id="A0A5B7GVN5"/>
<protein>
    <submittedName>
        <fullName evidence="1">Uncharacterized protein</fullName>
    </submittedName>
</protein>
<reference evidence="1 2" key="1">
    <citation type="submission" date="2019-05" db="EMBL/GenBank/DDBJ databases">
        <title>Another draft genome of Portunus trituberculatus and its Hox gene families provides insights of decapod evolution.</title>
        <authorList>
            <person name="Jeong J.-H."/>
            <person name="Song I."/>
            <person name="Kim S."/>
            <person name="Choi T."/>
            <person name="Kim D."/>
            <person name="Ryu S."/>
            <person name="Kim W."/>
        </authorList>
    </citation>
    <scope>NUCLEOTIDE SEQUENCE [LARGE SCALE GENOMIC DNA]</scope>
    <source>
        <tissue evidence="1">Muscle</tissue>
    </source>
</reference>
<dbReference type="EMBL" id="VSRR010018809">
    <property type="protein sequence ID" value="MPC61703.1"/>
    <property type="molecule type" value="Genomic_DNA"/>
</dbReference>
<comment type="caution">
    <text evidence="1">The sequence shown here is derived from an EMBL/GenBank/DDBJ whole genome shotgun (WGS) entry which is preliminary data.</text>
</comment>
<keyword evidence="2" id="KW-1185">Reference proteome</keyword>
<sequence>MSRTGQEVTSDANPFSTMTRFHINSGYYLVILYNFRNSCGGLE</sequence>
<proteinExistence type="predicted"/>
<evidence type="ECO:0000313" key="1">
    <source>
        <dbReference type="EMBL" id="MPC61703.1"/>
    </source>
</evidence>
<evidence type="ECO:0000313" key="2">
    <source>
        <dbReference type="Proteomes" id="UP000324222"/>
    </source>
</evidence>
<dbReference type="Proteomes" id="UP000324222">
    <property type="component" value="Unassembled WGS sequence"/>
</dbReference>